<protein>
    <submittedName>
        <fullName evidence="2">Uncharacterized protein</fullName>
    </submittedName>
</protein>
<reference evidence="2" key="2">
    <citation type="journal article" date="2020" name="Microorganisms">
        <title>Osmotic Adaptation and Compatible Solute Biosynthesis of Phototrophic Bacteria as Revealed from Genome Analyses.</title>
        <authorList>
            <person name="Imhoff J.F."/>
            <person name="Rahn T."/>
            <person name="Kunzel S."/>
            <person name="Keller A."/>
            <person name="Neulinger S.C."/>
        </authorList>
    </citation>
    <scope>NUCLEOTIDE SEQUENCE</scope>
    <source>
        <strain evidence="2">DSM 11080</strain>
    </source>
</reference>
<reference evidence="2" key="1">
    <citation type="submission" date="2017-08" db="EMBL/GenBank/DDBJ databases">
        <authorList>
            <person name="Imhoff J.F."/>
            <person name="Rahn T."/>
            <person name="Kuenzel S."/>
            <person name="Neulinger S.C."/>
        </authorList>
    </citation>
    <scope>NUCLEOTIDE SEQUENCE</scope>
    <source>
        <strain evidence="2">DSM 11080</strain>
    </source>
</reference>
<name>A0AAJ0U8S9_9GAMM</name>
<organism evidence="2 3">
    <name type="scientific">Halochromatium glycolicum</name>
    <dbReference type="NCBI Taxonomy" id="85075"/>
    <lineage>
        <taxon>Bacteria</taxon>
        <taxon>Pseudomonadati</taxon>
        <taxon>Pseudomonadota</taxon>
        <taxon>Gammaproteobacteria</taxon>
        <taxon>Chromatiales</taxon>
        <taxon>Chromatiaceae</taxon>
        <taxon>Halochromatium</taxon>
    </lineage>
</organism>
<keyword evidence="3" id="KW-1185">Reference proteome</keyword>
<dbReference type="Proteomes" id="UP001296776">
    <property type="component" value="Unassembled WGS sequence"/>
</dbReference>
<dbReference type="AlphaFoldDB" id="A0AAJ0U8S9"/>
<dbReference type="EMBL" id="NRSJ01000078">
    <property type="protein sequence ID" value="MBK1707293.1"/>
    <property type="molecule type" value="Genomic_DNA"/>
</dbReference>
<feature type="region of interest" description="Disordered" evidence="1">
    <location>
        <begin position="52"/>
        <end position="80"/>
    </location>
</feature>
<evidence type="ECO:0000313" key="2">
    <source>
        <dbReference type="EMBL" id="MBK1707293.1"/>
    </source>
</evidence>
<evidence type="ECO:0000256" key="1">
    <source>
        <dbReference type="SAM" id="MobiDB-lite"/>
    </source>
</evidence>
<accession>A0AAJ0U8S9</accession>
<gene>
    <name evidence="2" type="ORF">CKO40_22860</name>
</gene>
<proteinExistence type="predicted"/>
<evidence type="ECO:0000313" key="3">
    <source>
        <dbReference type="Proteomes" id="UP001296776"/>
    </source>
</evidence>
<dbReference type="RefSeq" id="WP_200348776.1">
    <property type="nucleotide sequence ID" value="NZ_NRSJ01000078.1"/>
</dbReference>
<sequence length="80" mass="8885">MKRATITLPDDLEQALERFVDEQAIPVQLTAVVQTAVREYLGERGYLPSTSKLRIRPAKRGSGQEDVSVSHDHYLSSSAT</sequence>
<comment type="caution">
    <text evidence="2">The sequence shown here is derived from an EMBL/GenBank/DDBJ whole genome shotgun (WGS) entry which is preliminary data.</text>
</comment>